<evidence type="ECO:0000313" key="3">
    <source>
        <dbReference type="Proteomes" id="UP001519296"/>
    </source>
</evidence>
<dbReference type="RefSeq" id="WP_209626371.1">
    <property type="nucleotide sequence ID" value="NZ_PRDG01000001.1"/>
</dbReference>
<sequence>MLENLEKDSPSQEGLVEEILAVFGQEEELYQRRLWELDKHLSMHTSLYHKYQDFFLEMIKNLEELAKMQGQNYLESPQRQEHLEMLAEAEDKYQKNRTMLESEKYRLEEEQGYLRYRKEKFLMELKNK</sequence>
<keyword evidence="3" id="KW-1185">Reference proteome</keyword>
<organism evidence="2 3">
    <name type="scientific">Streptococcus oricebi</name>
    <dbReference type="NCBI Taxonomy" id="1547447"/>
    <lineage>
        <taxon>Bacteria</taxon>
        <taxon>Bacillati</taxon>
        <taxon>Bacillota</taxon>
        <taxon>Bacilli</taxon>
        <taxon>Lactobacillales</taxon>
        <taxon>Streptococcaceae</taxon>
        <taxon>Streptococcus</taxon>
    </lineage>
</organism>
<dbReference type="Proteomes" id="UP001519296">
    <property type="component" value="Unassembled WGS sequence"/>
</dbReference>
<name>A0ABS5B0V3_9STRE</name>
<comment type="caution">
    <text evidence="2">The sequence shown here is derived from an EMBL/GenBank/DDBJ whole genome shotgun (WGS) entry which is preliminary data.</text>
</comment>
<gene>
    <name evidence="2" type="ORF">C4K46_00715</name>
</gene>
<protein>
    <submittedName>
        <fullName evidence="2">Uncharacterized protein</fullName>
    </submittedName>
</protein>
<accession>A0ABS5B0V3</accession>
<evidence type="ECO:0000313" key="2">
    <source>
        <dbReference type="EMBL" id="MBP2622455.1"/>
    </source>
</evidence>
<reference evidence="2 3" key="1">
    <citation type="submission" date="2018-02" db="EMBL/GenBank/DDBJ databases">
        <title>Draft genome sequence of Streptococcus oricebi CCUG 70868T type strain.</title>
        <authorList>
            <person name="Mendez V."/>
            <person name="Salva-Serra F."/>
            <person name="Jaen-Luchoro D."/>
            <person name="Gonzales-Siles L."/>
            <person name="Karlsson R."/>
            <person name="Engstrom-Jakobsson H."/>
            <person name="Busquets A."/>
            <person name="Gomila M."/>
            <person name="Pineiro-Iglesias B."/>
            <person name="Bennasar-Figueras A."/>
            <person name="Seeger M."/>
            <person name="Moore E."/>
        </authorList>
    </citation>
    <scope>NUCLEOTIDE SEQUENCE [LARGE SCALE GENOMIC DNA]</scope>
    <source>
        <strain evidence="2 3">CCUG 70868</strain>
    </source>
</reference>
<evidence type="ECO:0000256" key="1">
    <source>
        <dbReference type="SAM" id="Coils"/>
    </source>
</evidence>
<keyword evidence="1" id="KW-0175">Coiled coil</keyword>
<proteinExistence type="predicted"/>
<feature type="coiled-coil region" evidence="1">
    <location>
        <begin position="83"/>
        <end position="110"/>
    </location>
</feature>
<dbReference type="EMBL" id="PRDG01000001">
    <property type="protein sequence ID" value="MBP2622455.1"/>
    <property type="molecule type" value="Genomic_DNA"/>
</dbReference>